<evidence type="ECO:0000313" key="3">
    <source>
        <dbReference type="EMBL" id="RHF77609.1"/>
    </source>
</evidence>
<name>A0A414Q9Z7_BACSE</name>
<feature type="non-terminal residue" evidence="3">
    <location>
        <position position="54"/>
    </location>
</feature>
<dbReference type="PANTHER" id="PTHR11702:SF31">
    <property type="entry name" value="MITOCHONDRIAL RIBOSOME-ASSOCIATED GTPASE 2"/>
    <property type="match status" value="1"/>
</dbReference>
<proteinExistence type="predicted"/>
<dbReference type="GO" id="GO:0042254">
    <property type="term" value="P:ribosome biogenesis"/>
    <property type="evidence" value="ECO:0007669"/>
    <property type="project" value="UniProtKB-UniRule"/>
</dbReference>
<feature type="domain" description="Obg" evidence="2">
    <location>
        <begin position="4"/>
        <end position="54"/>
    </location>
</feature>
<dbReference type="InterPro" id="IPR036726">
    <property type="entry name" value="GTP1_OBG_dom_sf"/>
</dbReference>
<gene>
    <name evidence="3" type="ORF">DW668_02545</name>
</gene>
<organism evidence="3 4">
    <name type="scientific">Bacteroides stercoris</name>
    <dbReference type="NCBI Taxonomy" id="46506"/>
    <lineage>
        <taxon>Bacteria</taxon>
        <taxon>Pseudomonadati</taxon>
        <taxon>Bacteroidota</taxon>
        <taxon>Bacteroidia</taxon>
        <taxon>Bacteroidales</taxon>
        <taxon>Bacteroidaceae</taxon>
        <taxon>Bacteroides</taxon>
    </lineage>
</organism>
<dbReference type="GO" id="GO:0003924">
    <property type="term" value="F:GTPase activity"/>
    <property type="evidence" value="ECO:0007669"/>
    <property type="project" value="InterPro"/>
</dbReference>
<dbReference type="SUPFAM" id="SSF82051">
    <property type="entry name" value="Obg GTP-binding protein N-terminal domain"/>
    <property type="match status" value="1"/>
</dbReference>
<dbReference type="AlphaFoldDB" id="A0A414Q9Z7"/>
<dbReference type="InterPro" id="IPR006169">
    <property type="entry name" value="GTP1_OBG_dom"/>
</dbReference>
<comment type="caution">
    <text evidence="3">The sequence shown here is derived from an EMBL/GenBank/DDBJ whole genome shotgun (WGS) entry which is preliminary data.</text>
</comment>
<dbReference type="Proteomes" id="UP000283762">
    <property type="component" value="Unassembled WGS sequence"/>
</dbReference>
<dbReference type="PROSITE" id="PS51883">
    <property type="entry name" value="OBG"/>
    <property type="match status" value="1"/>
</dbReference>
<evidence type="ECO:0000259" key="2">
    <source>
        <dbReference type="PROSITE" id="PS51883"/>
    </source>
</evidence>
<dbReference type="GO" id="GO:0005525">
    <property type="term" value="F:GTP binding"/>
    <property type="evidence" value="ECO:0007669"/>
    <property type="project" value="InterPro"/>
</dbReference>
<dbReference type="InterPro" id="IPR045086">
    <property type="entry name" value="OBG_GTPase"/>
</dbReference>
<dbReference type="Pfam" id="PF01018">
    <property type="entry name" value="GTP1_OBG"/>
    <property type="match status" value="1"/>
</dbReference>
<sequence length="54" mass="5838">MAESNFVDYVKIYCRSGKGGRGSTHMRREKYIPNGGPDGGDGGRGGHVILRGNR</sequence>
<evidence type="ECO:0000313" key="4">
    <source>
        <dbReference type="Proteomes" id="UP000283762"/>
    </source>
</evidence>
<feature type="region of interest" description="Disordered" evidence="1">
    <location>
        <begin position="18"/>
        <end position="54"/>
    </location>
</feature>
<dbReference type="PANTHER" id="PTHR11702">
    <property type="entry name" value="DEVELOPMENTALLY REGULATED GTP-BINDING PROTEIN-RELATED"/>
    <property type="match status" value="1"/>
</dbReference>
<accession>A0A414Q9Z7</accession>
<dbReference type="Gene3D" id="2.70.210.12">
    <property type="entry name" value="GTP1/OBG domain"/>
    <property type="match status" value="1"/>
</dbReference>
<reference evidence="3 4" key="1">
    <citation type="submission" date="2018-08" db="EMBL/GenBank/DDBJ databases">
        <title>A genome reference for cultivated species of the human gut microbiota.</title>
        <authorList>
            <person name="Zou Y."/>
            <person name="Xue W."/>
            <person name="Luo G."/>
        </authorList>
    </citation>
    <scope>NUCLEOTIDE SEQUENCE [LARGE SCALE GENOMIC DNA]</scope>
    <source>
        <strain evidence="3 4">AM25-16</strain>
    </source>
</reference>
<dbReference type="EMBL" id="QRHJ01000005">
    <property type="protein sequence ID" value="RHF77609.1"/>
    <property type="molecule type" value="Genomic_DNA"/>
</dbReference>
<evidence type="ECO:0000256" key="1">
    <source>
        <dbReference type="SAM" id="MobiDB-lite"/>
    </source>
</evidence>
<protein>
    <submittedName>
        <fullName evidence="3">GTPase ObgE</fullName>
    </submittedName>
</protein>
<feature type="compositionally biased region" description="Gly residues" evidence="1">
    <location>
        <begin position="36"/>
        <end position="46"/>
    </location>
</feature>